<dbReference type="SUPFAM" id="SSF55486">
    <property type="entry name" value="Metalloproteases ('zincins'), catalytic domain"/>
    <property type="match status" value="1"/>
</dbReference>
<dbReference type="CDD" id="cd09839">
    <property type="entry name" value="M1_like_TAF2"/>
    <property type="match status" value="1"/>
</dbReference>
<dbReference type="InterPro" id="IPR057345">
    <property type="entry name" value="Ig-like_TAF2"/>
</dbReference>
<dbReference type="InterPro" id="IPR037813">
    <property type="entry name" value="TAF2"/>
</dbReference>
<evidence type="ECO:0000256" key="5">
    <source>
        <dbReference type="ARBA" id="ARBA00023163"/>
    </source>
</evidence>
<evidence type="ECO:0000256" key="2">
    <source>
        <dbReference type="ARBA" id="ARBA00010937"/>
    </source>
</evidence>
<feature type="non-terminal residue" evidence="13">
    <location>
        <position position="1"/>
    </location>
</feature>
<dbReference type="FunFam" id="1.10.390.10:FF:000011">
    <property type="entry name" value="Transcription initiation factor TFIID subunit"/>
    <property type="match status" value="1"/>
</dbReference>
<feature type="domain" description="Transcription initiation factor TFIID subunit 2 Ig-like" evidence="11">
    <location>
        <begin position="548"/>
        <end position="748"/>
    </location>
</feature>
<gene>
    <name evidence="13" type="ORF">IWQ62_005749</name>
</gene>
<dbReference type="PANTHER" id="PTHR15137">
    <property type="entry name" value="TRANSCRIPTION INITIATION FACTOR TFIID"/>
    <property type="match status" value="1"/>
</dbReference>
<reference evidence="13" key="1">
    <citation type="submission" date="2022-07" db="EMBL/GenBank/DDBJ databases">
        <title>Phylogenomic reconstructions and comparative analyses of Kickxellomycotina fungi.</title>
        <authorList>
            <person name="Reynolds N.K."/>
            <person name="Stajich J.E."/>
            <person name="Barry K."/>
            <person name="Grigoriev I.V."/>
            <person name="Crous P."/>
            <person name="Smith M.E."/>
        </authorList>
    </citation>
    <scope>NUCLEOTIDE SEQUENCE</scope>
    <source>
        <strain evidence="13">RSA 1196</strain>
    </source>
</reference>
<sequence length="828" mass="93259">LKRLVQLAKRESDDGELVILIPDSVVLTKLEQPAVTTDTPSDTPLYNSIVIHIEFFIHKPSAGLMFQLPDATNPTRTPLLYTQCDIIPGNARLWLPCVDDIHERCTWEFMFIVPRHPLAALLSSHNPETDRLTSPSSSATYPETSAALSSLPEFVVVSSGELMEQTPHPSDPMKKIFLYNLHVPTPPCALGFVVAPLTAVKIDAPCFLETNLGKAHSGNSFAGEDGQTTTGANGEGQRLANEGDEDEEDDEDEDEDEDDEEEDGKDSKRKKAASDRSQSKRQAKQNRGPKNSNTGGNGLISSNRHDKIGGIYVFSTPEWREELINTCRCIPSILDFYSREYGSYPFTTYKLVFLDEPYRHVISTASLTMLSSHLLHPADIIDQTYETRRIVSLAVAEQWFGLYIIPKAWSDLWLLWGLAGHMASQFLKHHLGTNEYLFRLRKDMERVCELDVNRPPICNADLASPLAGDHQAFIQLKSPLVLYILDKRMMKGGLSLGLHRVIPKILLSAMSGDLGRSMALNTTLFLKTCRKVSGLDVKSFADQWVYGSGCPVFHFSFQFNRKKLVVEINMRQQSTNASQASTVSLTNYSLHSTAGKSAPTTPAFAHHRSSTSGGGSGLPFTGQMTILVHEANGTPYEHVLDIEEFRKKFEVQFNTKYKRIRRSTKRFQMRQAAAAAEEANVSSMIGLDTDEAEDQQALFGLDDEEEKRTWRIVEWGEEDEESLASSTFEWLRLDTDLEWMGQMYLDQPDFMWAAQLQKDRDVVAQYEAIQNLKRFPSNAASTSLLRVVMDVRMFYRVRMEAAAALATMALPQLEYIGLYHLRRIYERR</sequence>
<dbReference type="AlphaFoldDB" id="A0A9W8DZB2"/>
<dbReference type="EMBL" id="JANBPY010002563">
    <property type="protein sequence ID" value="KAJ1954482.1"/>
    <property type="molecule type" value="Genomic_DNA"/>
</dbReference>
<dbReference type="GO" id="GO:0008270">
    <property type="term" value="F:zinc ion binding"/>
    <property type="evidence" value="ECO:0007669"/>
    <property type="project" value="InterPro"/>
</dbReference>
<evidence type="ECO:0000256" key="6">
    <source>
        <dbReference type="ARBA" id="ARBA00023242"/>
    </source>
</evidence>
<dbReference type="Gene3D" id="2.60.40.1730">
    <property type="entry name" value="tricorn interacting facor f3 domain"/>
    <property type="match status" value="1"/>
</dbReference>
<keyword evidence="5" id="KW-0804">Transcription</keyword>
<dbReference type="OrthoDB" id="308861at2759"/>
<comment type="caution">
    <text evidence="13">The sequence shown here is derived from an EMBL/GenBank/DDBJ whole genome shotgun (WGS) entry which is preliminary data.</text>
</comment>
<dbReference type="InterPro" id="IPR014782">
    <property type="entry name" value="Peptidase_M1_dom"/>
</dbReference>
<evidence type="ECO:0000256" key="1">
    <source>
        <dbReference type="ARBA" id="ARBA00004123"/>
    </source>
</evidence>
<evidence type="ECO:0000256" key="9">
    <source>
        <dbReference type="SAM" id="MobiDB-lite"/>
    </source>
</evidence>
<dbReference type="InterPro" id="IPR042097">
    <property type="entry name" value="Aminopeptidase_N-like_N_sf"/>
</dbReference>
<dbReference type="GO" id="GO:0008237">
    <property type="term" value="F:metallopeptidase activity"/>
    <property type="evidence" value="ECO:0007669"/>
    <property type="project" value="InterPro"/>
</dbReference>
<dbReference type="Gene3D" id="1.10.390.10">
    <property type="entry name" value="Neutral Protease Domain 2"/>
    <property type="match status" value="1"/>
</dbReference>
<keyword evidence="4" id="KW-0805">Transcription regulation</keyword>
<dbReference type="GO" id="GO:0006367">
    <property type="term" value="P:transcription initiation at RNA polymerase II promoter"/>
    <property type="evidence" value="ECO:0007669"/>
    <property type="project" value="TreeGrafter"/>
</dbReference>
<evidence type="ECO:0000259" key="12">
    <source>
        <dbReference type="Pfam" id="PF25577"/>
    </source>
</evidence>
<dbReference type="Proteomes" id="UP001150925">
    <property type="component" value="Unassembled WGS sequence"/>
</dbReference>
<dbReference type="GO" id="GO:0005669">
    <property type="term" value="C:transcription factor TFIID complex"/>
    <property type="evidence" value="ECO:0007669"/>
    <property type="project" value="InterPro"/>
</dbReference>
<dbReference type="InterPro" id="IPR057991">
    <property type="entry name" value="TPR_TAF2_C"/>
</dbReference>
<dbReference type="GO" id="GO:0000976">
    <property type="term" value="F:transcription cis-regulatory region binding"/>
    <property type="evidence" value="ECO:0007669"/>
    <property type="project" value="TreeGrafter"/>
</dbReference>
<accession>A0A9W8DZB2</accession>
<protein>
    <recommendedName>
        <fullName evidence="3">Transcription initiation factor TFIID subunit 2</fullName>
    </recommendedName>
    <alternativeName>
        <fullName evidence="8">TBP-associated factor 2</fullName>
    </alternativeName>
</protein>
<feature type="compositionally biased region" description="Acidic residues" evidence="9">
    <location>
        <begin position="242"/>
        <end position="264"/>
    </location>
</feature>
<evidence type="ECO:0000256" key="3">
    <source>
        <dbReference type="ARBA" id="ARBA00017363"/>
    </source>
</evidence>
<evidence type="ECO:0000313" key="14">
    <source>
        <dbReference type="Proteomes" id="UP001150925"/>
    </source>
</evidence>
<dbReference type="PANTHER" id="PTHR15137:SF9">
    <property type="entry name" value="TRANSCRIPTION INITIATION FACTOR TFIID SUBUNIT 2"/>
    <property type="match status" value="1"/>
</dbReference>
<dbReference type="GO" id="GO:0003682">
    <property type="term" value="F:chromatin binding"/>
    <property type="evidence" value="ECO:0007669"/>
    <property type="project" value="TreeGrafter"/>
</dbReference>
<name>A0A9W8DZB2_9FUNG</name>
<organism evidence="13 14">
    <name type="scientific">Dispira parvispora</name>
    <dbReference type="NCBI Taxonomy" id="1520584"/>
    <lineage>
        <taxon>Eukaryota</taxon>
        <taxon>Fungi</taxon>
        <taxon>Fungi incertae sedis</taxon>
        <taxon>Zoopagomycota</taxon>
        <taxon>Kickxellomycotina</taxon>
        <taxon>Dimargaritomycetes</taxon>
        <taxon>Dimargaritales</taxon>
        <taxon>Dimargaritaceae</taxon>
        <taxon>Dispira</taxon>
    </lineage>
</organism>
<dbReference type="SUPFAM" id="SSF63737">
    <property type="entry name" value="Leukotriene A4 hydrolase N-terminal domain"/>
    <property type="match status" value="1"/>
</dbReference>
<dbReference type="Pfam" id="PF01433">
    <property type="entry name" value="Peptidase_M1"/>
    <property type="match status" value="1"/>
</dbReference>
<comment type="function">
    <text evidence="7">Functions as a component of the DNA-binding general transcription factor complex TFIID. Binding of TFIID to a promoter (with or without TATA element) is the initial step in pre-initiation complex (PIC) formation. TFIID plays a key role in the regulation of gene expression by RNA polymerase II through different activities such as transcription activator interaction, core promoter recognition and selectivity, TFIIA and TFIIB interaction, chromatin modification (histone acetylation by TAF1), facilitation of DNA opening and initiation of transcription.</text>
</comment>
<feature type="compositionally biased region" description="Polar residues" evidence="9">
    <location>
        <begin position="288"/>
        <end position="302"/>
    </location>
</feature>
<feature type="region of interest" description="Disordered" evidence="9">
    <location>
        <begin position="217"/>
        <end position="302"/>
    </location>
</feature>
<comment type="similarity">
    <text evidence="2">Belongs to the TAF2 family.</text>
</comment>
<evidence type="ECO:0000256" key="7">
    <source>
        <dbReference type="ARBA" id="ARBA00025346"/>
    </source>
</evidence>
<dbReference type="GO" id="GO:0016251">
    <property type="term" value="F:RNA polymerase II general transcription initiation factor activity"/>
    <property type="evidence" value="ECO:0007669"/>
    <property type="project" value="TreeGrafter"/>
</dbReference>
<evidence type="ECO:0000256" key="4">
    <source>
        <dbReference type="ARBA" id="ARBA00023015"/>
    </source>
</evidence>
<dbReference type="Pfam" id="PF25577">
    <property type="entry name" value="TPR_TAF2_C"/>
    <property type="match status" value="1"/>
</dbReference>
<keyword evidence="14" id="KW-1185">Reference proteome</keyword>
<dbReference type="InterPro" id="IPR027268">
    <property type="entry name" value="Peptidase_M4/M1_CTD_sf"/>
</dbReference>
<proteinExistence type="inferred from homology"/>
<feature type="domain" description="Peptidase M1 membrane alanine aminopeptidase" evidence="10">
    <location>
        <begin position="333"/>
        <end position="449"/>
    </location>
</feature>
<evidence type="ECO:0000259" key="10">
    <source>
        <dbReference type="Pfam" id="PF01433"/>
    </source>
</evidence>
<evidence type="ECO:0000259" key="11">
    <source>
        <dbReference type="Pfam" id="PF25316"/>
    </source>
</evidence>
<comment type="subcellular location">
    <subcellularLocation>
        <location evidence="1">Nucleus</location>
    </subcellularLocation>
</comment>
<evidence type="ECO:0000256" key="8">
    <source>
        <dbReference type="ARBA" id="ARBA00076306"/>
    </source>
</evidence>
<feature type="domain" description="Transcription initiation factor TFIID subunit 2 TPR repeats" evidence="12">
    <location>
        <begin position="749"/>
        <end position="809"/>
    </location>
</feature>
<keyword evidence="6" id="KW-0539">Nucleus</keyword>
<dbReference type="Pfam" id="PF25316">
    <property type="entry name" value="TAF2_3rd"/>
    <property type="match status" value="1"/>
</dbReference>
<evidence type="ECO:0000313" key="13">
    <source>
        <dbReference type="EMBL" id="KAJ1954482.1"/>
    </source>
</evidence>
<feature type="non-terminal residue" evidence="13">
    <location>
        <position position="828"/>
    </location>
</feature>